<dbReference type="GO" id="GO:0006508">
    <property type="term" value="P:proteolysis"/>
    <property type="evidence" value="ECO:0007669"/>
    <property type="project" value="UniProtKB-KW"/>
</dbReference>
<comment type="caution">
    <text evidence="9">The sequence shown here is derived from an EMBL/GenBank/DDBJ whole genome shotgun (WGS) entry which is preliminary data.</text>
</comment>
<proteinExistence type="predicted"/>
<evidence type="ECO:0000256" key="7">
    <source>
        <dbReference type="SAM" id="Phobius"/>
    </source>
</evidence>
<keyword evidence="2" id="KW-0645">Protease</keyword>
<dbReference type="GO" id="GO:0004222">
    <property type="term" value="F:metalloendopeptidase activity"/>
    <property type="evidence" value="ECO:0007669"/>
    <property type="project" value="TreeGrafter"/>
</dbReference>
<feature type="domain" description="M23ase beta-sheet core" evidence="8">
    <location>
        <begin position="280"/>
        <end position="374"/>
    </location>
</feature>
<dbReference type="InterPro" id="IPR016047">
    <property type="entry name" value="M23ase_b-sheet_dom"/>
</dbReference>
<keyword evidence="7" id="KW-1133">Transmembrane helix</keyword>
<protein>
    <submittedName>
        <fullName evidence="9">Peptidase M23</fullName>
    </submittedName>
</protein>
<reference evidence="10" key="1">
    <citation type="submission" date="2017-09" db="EMBL/GenBank/DDBJ databases">
        <title>Depth-based differentiation of microbial function through sediment-hosted aquifers and enrichment of novel symbionts in the deep terrestrial subsurface.</title>
        <authorList>
            <person name="Probst A.J."/>
            <person name="Ladd B."/>
            <person name="Jarett J.K."/>
            <person name="Geller-Mcgrath D.E."/>
            <person name="Sieber C.M.K."/>
            <person name="Emerson J.B."/>
            <person name="Anantharaman K."/>
            <person name="Thomas B.C."/>
            <person name="Malmstrom R."/>
            <person name="Stieglmeier M."/>
            <person name="Klingl A."/>
            <person name="Woyke T."/>
            <person name="Ryan C.M."/>
            <person name="Banfield J.F."/>
        </authorList>
    </citation>
    <scope>NUCLEOTIDE SEQUENCE [LARGE SCALE GENOMIC DNA]</scope>
</reference>
<dbReference type="Gene3D" id="3.10.450.350">
    <property type="match status" value="2"/>
</dbReference>
<dbReference type="EMBL" id="PFAM01000023">
    <property type="protein sequence ID" value="PIT95718.1"/>
    <property type="molecule type" value="Genomic_DNA"/>
</dbReference>
<evidence type="ECO:0000313" key="10">
    <source>
        <dbReference type="Proteomes" id="UP000228533"/>
    </source>
</evidence>
<dbReference type="AlphaFoldDB" id="A0A2M6WSD3"/>
<dbReference type="InterPro" id="IPR011055">
    <property type="entry name" value="Dup_hybrid_motif"/>
</dbReference>
<name>A0A2M6WSD3_9BACT</name>
<keyword evidence="6" id="KW-0482">Metalloprotease</keyword>
<evidence type="ECO:0000313" key="9">
    <source>
        <dbReference type="EMBL" id="PIT95718.1"/>
    </source>
</evidence>
<keyword evidence="3" id="KW-0479">Metal-binding</keyword>
<keyword evidence="7" id="KW-0472">Membrane</keyword>
<accession>A0A2M6WSD3</accession>
<keyword evidence="5" id="KW-0862">Zinc</keyword>
<sequence>MVTSKVFKYSFLIIFVLAISGFFFFKYNSFDGNFVRDTVAKEQQLVEPPELDRVELIEIVNGSTYGELMSGVGISADLANQIYKTATDKYDLVKIKVGHNLEITFDKNTDQFKQLVYKIDSEDELAVYQNSELTAEIRPIPYEVKIVTKGGVVESSMYEAALKNNIDERAIIALADVFQWTIDFALDPRVNDGFKFVYEERYLNGEYQMPGRVLAGEYVNAGQKYQVYYFEEDKDNVGYFDENGNSVQKMFLKAPVSFRYISSGFTTGARYIEAFNISTGHRAVDYAAKSGTPIRSVGDGTVIMASRNGSYGNMVKVRHNGTYQTNYGHMSKFAVKQGNKVKQGDIIGYVGSTGLSTGPHLHYEMEKNGVKINPLLEIQPPGRAIKKENKPRFLTEMQQWQIALGK</sequence>
<evidence type="ECO:0000259" key="8">
    <source>
        <dbReference type="Pfam" id="PF01551"/>
    </source>
</evidence>
<dbReference type="Proteomes" id="UP000228533">
    <property type="component" value="Unassembled WGS sequence"/>
</dbReference>
<dbReference type="Pfam" id="PF01551">
    <property type="entry name" value="Peptidase_M23"/>
    <property type="match status" value="1"/>
</dbReference>
<organism evidence="9 10">
    <name type="scientific">Candidatus Falkowbacteria bacterium CG10_big_fil_rev_8_21_14_0_10_37_14</name>
    <dbReference type="NCBI Taxonomy" id="1974561"/>
    <lineage>
        <taxon>Bacteria</taxon>
        <taxon>Candidatus Falkowiibacteriota</taxon>
    </lineage>
</organism>
<dbReference type="PANTHER" id="PTHR21666:SF288">
    <property type="entry name" value="CELL DIVISION PROTEIN YTFB"/>
    <property type="match status" value="1"/>
</dbReference>
<dbReference type="Gene3D" id="2.70.70.10">
    <property type="entry name" value="Glucose Permease (Domain IIA)"/>
    <property type="match status" value="1"/>
</dbReference>
<keyword evidence="4" id="KW-0378">Hydrolase</keyword>
<evidence type="ECO:0000256" key="4">
    <source>
        <dbReference type="ARBA" id="ARBA00022801"/>
    </source>
</evidence>
<evidence type="ECO:0000256" key="1">
    <source>
        <dbReference type="ARBA" id="ARBA00001947"/>
    </source>
</evidence>
<gene>
    <name evidence="9" type="ORF">COT94_03980</name>
</gene>
<dbReference type="InterPro" id="IPR050570">
    <property type="entry name" value="Cell_wall_metabolism_enzyme"/>
</dbReference>
<dbReference type="PANTHER" id="PTHR21666">
    <property type="entry name" value="PEPTIDASE-RELATED"/>
    <property type="match status" value="1"/>
</dbReference>
<dbReference type="GO" id="GO:0046872">
    <property type="term" value="F:metal ion binding"/>
    <property type="evidence" value="ECO:0007669"/>
    <property type="project" value="UniProtKB-KW"/>
</dbReference>
<keyword evidence="7" id="KW-0812">Transmembrane</keyword>
<comment type="cofactor">
    <cofactor evidence="1">
        <name>Zn(2+)</name>
        <dbReference type="ChEBI" id="CHEBI:29105"/>
    </cofactor>
</comment>
<evidence type="ECO:0000256" key="2">
    <source>
        <dbReference type="ARBA" id="ARBA00022670"/>
    </source>
</evidence>
<evidence type="ECO:0000256" key="3">
    <source>
        <dbReference type="ARBA" id="ARBA00022723"/>
    </source>
</evidence>
<dbReference type="CDD" id="cd12797">
    <property type="entry name" value="M23_peptidase"/>
    <property type="match status" value="1"/>
</dbReference>
<feature type="transmembrane region" description="Helical" evidence="7">
    <location>
        <begin position="6"/>
        <end position="25"/>
    </location>
</feature>
<dbReference type="SUPFAM" id="SSF51261">
    <property type="entry name" value="Duplicated hybrid motif"/>
    <property type="match status" value="1"/>
</dbReference>
<evidence type="ECO:0000256" key="5">
    <source>
        <dbReference type="ARBA" id="ARBA00022833"/>
    </source>
</evidence>
<evidence type="ECO:0000256" key="6">
    <source>
        <dbReference type="ARBA" id="ARBA00023049"/>
    </source>
</evidence>